<protein>
    <submittedName>
        <fullName evidence="1">Bm1415</fullName>
    </submittedName>
</protein>
<sequence>MDRKFLSGIWKILEK</sequence>
<organism evidence="1">
    <name type="scientific">Brugia malayi</name>
    <name type="common">Filarial nematode worm</name>
    <dbReference type="NCBI Taxonomy" id="6279"/>
    <lineage>
        <taxon>Eukaryota</taxon>
        <taxon>Metazoa</taxon>
        <taxon>Ecdysozoa</taxon>
        <taxon>Nematoda</taxon>
        <taxon>Chromadorea</taxon>
        <taxon>Rhabditida</taxon>
        <taxon>Spirurina</taxon>
        <taxon>Spiruromorpha</taxon>
        <taxon>Filarioidea</taxon>
        <taxon>Onchocercidae</taxon>
        <taxon>Brugia</taxon>
    </lineage>
</organism>
<reference evidence="1" key="1">
    <citation type="journal article" date="2007" name="Science">
        <title>Draft genome of the filarial nematode parasite Brugia malayi.</title>
        <authorList>
            <person name="Ghedin E."/>
            <person name="Wang S."/>
            <person name="Spiro D."/>
            <person name="Caler E."/>
            <person name="Zhao Q."/>
            <person name="Crabtree J."/>
            <person name="Allen J.E."/>
            <person name="Delcher A.L."/>
            <person name="Guiliano D.B."/>
            <person name="Miranda-Saavedra D."/>
            <person name="Angiuoli S.V."/>
            <person name="Creasy T."/>
            <person name="Amedeo P."/>
            <person name="Haas B."/>
            <person name="El-Sayed N.M."/>
            <person name="Wortman J.R."/>
            <person name="Feldblyum T."/>
            <person name="Tallon L."/>
            <person name="Schatz M."/>
            <person name="Shumway M."/>
            <person name="Koo H."/>
            <person name="Salzberg S.L."/>
            <person name="Schobel S."/>
            <person name="Pertea M."/>
            <person name="Pop M."/>
            <person name="White O."/>
            <person name="Barton G.J."/>
            <person name="Carlow C.K."/>
            <person name="Crawford M.J."/>
            <person name="Daub J."/>
            <person name="Dimmic M.W."/>
            <person name="Estes C.F."/>
            <person name="Foster J.M."/>
            <person name="Ganatra M."/>
            <person name="Gregory W.F."/>
            <person name="Johnson N.M."/>
            <person name="Jin J."/>
            <person name="Komuniecki R."/>
            <person name="Korf I."/>
            <person name="Kumar S."/>
            <person name="Laney S."/>
            <person name="Li B.W."/>
            <person name="Li W."/>
            <person name="Lindblom T.H."/>
            <person name="Lustigman S."/>
            <person name="Ma D."/>
            <person name="Maina C.V."/>
            <person name="Martin D.M."/>
            <person name="McCarter J.P."/>
            <person name="McReynolds L."/>
            <person name="Mitreva M."/>
            <person name="Nutman T.B."/>
            <person name="Parkinson J."/>
            <person name="Peregrin-Alvarez J.M."/>
            <person name="Poole C."/>
            <person name="Ren Q."/>
            <person name="Saunders L."/>
            <person name="Sluder A.E."/>
            <person name="Smith K."/>
            <person name="Stanke M."/>
            <person name="Unnasch T.R."/>
            <person name="Ware J."/>
            <person name="Wei A.D."/>
            <person name="Weil G."/>
            <person name="Williams D.J."/>
            <person name="Zhang Y."/>
            <person name="Williams S.A."/>
            <person name="Fraser-Liggett C."/>
            <person name="Slatko B."/>
            <person name="Blaxter M.L."/>
            <person name="Scott A.L."/>
        </authorList>
    </citation>
    <scope>NUCLEOTIDE SEQUENCE</scope>
    <source>
        <strain evidence="1">FR3</strain>
    </source>
</reference>
<gene>
    <name evidence="1 2" type="ORF">Bm1415</name>
    <name evidence="1" type="ORF">BM_Bm1415</name>
</gene>
<evidence type="ECO:0000313" key="1">
    <source>
        <dbReference type="EMBL" id="CDP97985.2"/>
    </source>
</evidence>
<accession>A0A0J9XYI4</accession>
<dbReference type="WormBase" id="Bm1415">
    <property type="protein sequence ID" value="BM39756"/>
    <property type="gene ID" value="WBGene00221676"/>
</dbReference>
<name>A0A0J9XYI4_BRUMA</name>
<proteinExistence type="predicted"/>
<dbReference type="EMBL" id="LN856992">
    <property type="protein sequence ID" value="CDP97985.2"/>
    <property type="molecule type" value="Genomic_DNA"/>
</dbReference>
<reference evidence="1" key="2">
    <citation type="submission" date="2012-12" db="EMBL/GenBank/DDBJ databases">
        <authorList>
            <person name="Gao Y.W."/>
            <person name="Fan S.T."/>
            <person name="Sun H.T."/>
            <person name="Wang Z."/>
            <person name="Gao X.L."/>
            <person name="Li Y.G."/>
            <person name="Wang T.C."/>
            <person name="Zhang K."/>
            <person name="Xu W.W."/>
            <person name="Yu Z.J."/>
            <person name="Xia X.Z."/>
        </authorList>
    </citation>
    <scope>NUCLEOTIDE SEQUENCE</scope>
    <source>
        <strain evidence="1">FR3</strain>
    </source>
</reference>
<evidence type="ECO:0000313" key="2">
    <source>
        <dbReference type="WormBase" id="Bm1415"/>
    </source>
</evidence>